<dbReference type="Proteomes" id="UP001163046">
    <property type="component" value="Unassembled WGS sequence"/>
</dbReference>
<dbReference type="InterPro" id="IPR003598">
    <property type="entry name" value="Ig_sub2"/>
</dbReference>
<organism evidence="2 3">
    <name type="scientific">Desmophyllum pertusum</name>
    <dbReference type="NCBI Taxonomy" id="174260"/>
    <lineage>
        <taxon>Eukaryota</taxon>
        <taxon>Metazoa</taxon>
        <taxon>Cnidaria</taxon>
        <taxon>Anthozoa</taxon>
        <taxon>Hexacorallia</taxon>
        <taxon>Scleractinia</taxon>
        <taxon>Caryophylliina</taxon>
        <taxon>Caryophylliidae</taxon>
        <taxon>Desmophyllum</taxon>
    </lineage>
</organism>
<name>A0A9W9Y8J6_9CNID</name>
<reference evidence="2" key="1">
    <citation type="submission" date="2023-01" db="EMBL/GenBank/DDBJ databases">
        <title>Genome assembly of the deep-sea coral Lophelia pertusa.</title>
        <authorList>
            <person name="Herrera S."/>
            <person name="Cordes E."/>
        </authorList>
    </citation>
    <scope>NUCLEOTIDE SEQUENCE</scope>
    <source>
        <strain evidence="2">USNM1676648</strain>
        <tissue evidence="2">Polyp</tissue>
    </source>
</reference>
<dbReference type="PROSITE" id="PS50835">
    <property type="entry name" value="IG_LIKE"/>
    <property type="match status" value="1"/>
</dbReference>
<gene>
    <name evidence="2" type="ORF">OS493_031128</name>
</gene>
<evidence type="ECO:0000259" key="1">
    <source>
        <dbReference type="PROSITE" id="PS50835"/>
    </source>
</evidence>
<dbReference type="OrthoDB" id="5857426at2759"/>
<dbReference type="InterPro" id="IPR036179">
    <property type="entry name" value="Ig-like_dom_sf"/>
</dbReference>
<evidence type="ECO:0000313" key="3">
    <source>
        <dbReference type="Proteomes" id="UP001163046"/>
    </source>
</evidence>
<accession>A0A9W9Y8J6</accession>
<proteinExistence type="predicted"/>
<feature type="domain" description="Ig-like" evidence="1">
    <location>
        <begin position="45"/>
        <end position="145"/>
    </location>
</feature>
<dbReference type="InterPro" id="IPR013783">
    <property type="entry name" value="Ig-like_fold"/>
</dbReference>
<dbReference type="Gene3D" id="2.60.40.10">
    <property type="entry name" value="Immunoglobulins"/>
    <property type="match status" value="1"/>
</dbReference>
<dbReference type="SUPFAM" id="SSF48726">
    <property type="entry name" value="Immunoglobulin"/>
    <property type="match status" value="1"/>
</dbReference>
<dbReference type="SMART" id="SM00408">
    <property type="entry name" value="IGc2"/>
    <property type="match status" value="1"/>
</dbReference>
<keyword evidence="3" id="KW-1185">Reference proteome</keyword>
<dbReference type="EMBL" id="MU827812">
    <property type="protein sequence ID" value="KAJ7323713.1"/>
    <property type="molecule type" value="Genomic_DNA"/>
</dbReference>
<protein>
    <recommendedName>
        <fullName evidence="1">Ig-like domain-containing protein</fullName>
    </recommendedName>
</protein>
<dbReference type="AlphaFoldDB" id="A0A9W9Y8J6"/>
<dbReference type="InterPro" id="IPR007110">
    <property type="entry name" value="Ig-like_dom"/>
</dbReference>
<dbReference type="Pfam" id="PF13927">
    <property type="entry name" value="Ig_3"/>
    <property type="match status" value="1"/>
</dbReference>
<sequence>MKEQVPIAAPAAILEAVQGVDVGAQAPAPNTPVADGQVAVIKIPPSFTTQLPTTKQTKTENDTLSYSCTAQAKPAAAILWTLNGQNLTNTPPYNISVSFVPADNSKLFKSLAYLSVDKVTWRQNGTFSCLAVNNAGEKSQTTDLEIRRKYRQFFIKEFSYIKGTTIYFW</sequence>
<evidence type="ECO:0000313" key="2">
    <source>
        <dbReference type="EMBL" id="KAJ7323713.1"/>
    </source>
</evidence>
<comment type="caution">
    <text evidence="2">The sequence shown here is derived from an EMBL/GenBank/DDBJ whole genome shotgun (WGS) entry which is preliminary data.</text>
</comment>